<dbReference type="EMBL" id="FOGJ01000007">
    <property type="protein sequence ID" value="SER54395.1"/>
    <property type="molecule type" value="Genomic_DNA"/>
</dbReference>
<dbReference type="PANTHER" id="PTHR22916:SF67">
    <property type="entry name" value="COLANIC ACID BIOSYNTHESIS GLYCOSYL TRANSFERASE WCAE-RELATED"/>
    <property type="match status" value="1"/>
</dbReference>
<dbReference type="RefSeq" id="WP_074755170.1">
    <property type="nucleotide sequence ID" value="NZ_FOGJ01000007.1"/>
</dbReference>
<feature type="domain" description="Glycosyltransferase 2-like" evidence="1">
    <location>
        <begin position="11"/>
        <end position="145"/>
    </location>
</feature>
<dbReference type="CDD" id="cd06433">
    <property type="entry name" value="GT_2_WfgS_like"/>
    <property type="match status" value="1"/>
</dbReference>
<gene>
    <name evidence="2" type="ORF">SAMN04487884_10713</name>
</gene>
<dbReference type="GO" id="GO:0016740">
    <property type="term" value="F:transferase activity"/>
    <property type="evidence" value="ECO:0007669"/>
    <property type="project" value="UniProtKB-KW"/>
</dbReference>
<dbReference type="Pfam" id="PF00535">
    <property type="entry name" value="Glycos_transf_2"/>
    <property type="match status" value="1"/>
</dbReference>
<dbReference type="Proteomes" id="UP000182584">
    <property type="component" value="Unassembled WGS sequence"/>
</dbReference>
<sequence length="246" mass="28289">MSSDNKLPVVSVITVVRNDKEHIESTINSLFAQDYPNIEYIVIDGASTDGTYEILNRYRDRVDILISEPDNGIYDAMNKGVMLAKGDYVGFLNSGDEYANSKIISTIFAKLDNFADVIYGDSIEISDKGEKYIKAADFSLMEFSPVYRHGSSFTKKEIHKKYMFKVDNKKLGYSLDWDSIYSIYKDEHSFYYCKSVIEKYQQEGISSNGYMNAWYNYLITASHGKKIPKLFYYCKSIVALWVKTNK</sequence>
<dbReference type="Gene3D" id="3.90.550.10">
    <property type="entry name" value="Spore Coat Polysaccharide Biosynthesis Protein SpsA, Chain A"/>
    <property type="match status" value="1"/>
</dbReference>
<dbReference type="SUPFAM" id="SSF53448">
    <property type="entry name" value="Nucleotide-diphospho-sugar transferases"/>
    <property type="match status" value="1"/>
</dbReference>
<dbReference type="AlphaFoldDB" id="A0A1H9Q2S2"/>
<evidence type="ECO:0000313" key="3">
    <source>
        <dbReference type="Proteomes" id="UP000182584"/>
    </source>
</evidence>
<dbReference type="OrthoDB" id="396512at2"/>
<reference evidence="2 3" key="1">
    <citation type="submission" date="2016-10" db="EMBL/GenBank/DDBJ databases">
        <authorList>
            <person name="de Groot N.N."/>
        </authorList>
    </citation>
    <scope>NUCLEOTIDE SEQUENCE [LARGE SCALE GENOMIC DNA]</scope>
    <source>
        <strain evidence="2 3">AR40</strain>
    </source>
</reference>
<evidence type="ECO:0000259" key="1">
    <source>
        <dbReference type="Pfam" id="PF00535"/>
    </source>
</evidence>
<dbReference type="InterPro" id="IPR029044">
    <property type="entry name" value="Nucleotide-diphossugar_trans"/>
</dbReference>
<keyword evidence="2" id="KW-0808">Transferase</keyword>
<dbReference type="InterPro" id="IPR001173">
    <property type="entry name" value="Glyco_trans_2-like"/>
</dbReference>
<dbReference type="PANTHER" id="PTHR22916">
    <property type="entry name" value="GLYCOSYLTRANSFERASE"/>
    <property type="match status" value="1"/>
</dbReference>
<protein>
    <submittedName>
        <fullName evidence="2">Glycosyltransferase involved in cell wall bisynthesis</fullName>
    </submittedName>
</protein>
<proteinExistence type="predicted"/>
<name>A0A1H9Q2S2_BUTFI</name>
<organism evidence="2 3">
    <name type="scientific">Butyrivibrio fibrisolvens</name>
    <dbReference type="NCBI Taxonomy" id="831"/>
    <lineage>
        <taxon>Bacteria</taxon>
        <taxon>Bacillati</taxon>
        <taxon>Bacillota</taxon>
        <taxon>Clostridia</taxon>
        <taxon>Lachnospirales</taxon>
        <taxon>Lachnospiraceae</taxon>
        <taxon>Butyrivibrio</taxon>
    </lineage>
</organism>
<evidence type="ECO:0000313" key="2">
    <source>
        <dbReference type="EMBL" id="SER54395.1"/>
    </source>
</evidence>
<accession>A0A1H9Q2S2</accession>